<dbReference type="CDD" id="cd00174">
    <property type="entry name" value="SH3"/>
    <property type="match status" value="1"/>
</dbReference>
<dbReference type="SMART" id="SM00287">
    <property type="entry name" value="SH3b"/>
    <property type="match status" value="1"/>
</dbReference>
<protein>
    <recommendedName>
        <fullName evidence="2">SH3b domain-containing protein</fullName>
    </recommendedName>
</protein>
<keyword evidence="4" id="KW-1185">Reference proteome</keyword>
<keyword evidence="1" id="KW-0812">Transmembrane</keyword>
<evidence type="ECO:0000313" key="3">
    <source>
        <dbReference type="EMBL" id="MDQ0231386.1"/>
    </source>
</evidence>
<reference evidence="3 4" key="1">
    <citation type="submission" date="2023-07" db="EMBL/GenBank/DDBJ databases">
        <title>Genomic Encyclopedia of Type Strains, Phase IV (KMG-IV): sequencing the most valuable type-strain genomes for metagenomic binning, comparative biology and taxonomic classification.</title>
        <authorList>
            <person name="Goeker M."/>
        </authorList>
    </citation>
    <scope>NUCLEOTIDE SEQUENCE [LARGE SCALE GENOMIC DNA]</scope>
    <source>
        <strain evidence="3 4">DSM 29005</strain>
    </source>
</reference>
<evidence type="ECO:0000256" key="1">
    <source>
        <dbReference type="SAM" id="Phobius"/>
    </source>
</evidence>
<dbReference type="RefSeq" id="WP_307342259.1">
    <property type="nucleotide sequence ID" value="NZ_JAUSUD010000012.1"/>
</dbReference>
<comment type="caution">
    <text evidence="3">The sequence shown here is derived from an EMBL/GenBank/DDBJ whole genome shotgun (WGS) entry which is preliminary data.</text>
</comment>
<dbReference type="Pfam" id="PF08239">
    <property type="entry name" value="SH3_3"/>
    <property type="match status" value="1"/>
</dbReference>
<proteinExistence type="predicted"/>
<dbReference type="Gene3D" id="2.30.30.40">
    <property type="entry name" value="SH3 Domains"/>
    <property type="match status" value="1"/>
</dbReference>
<sequence>METIINQLFWLWVPLSFLPIWLRIGFITFIIVIILRPVVIRLLPRIIEWGSLLLQKVVELLSYPMMRLAHRQLMKQRHGGNYAIPRWIDMLEDSVAFLLLSFEKLAQLTKKRKRNKYSFRKTFRLTALILAIILPLAIINNPTTSYSKTWHQFEQWVTVDKLKKELGFDVKQLQGKVQTSLKQDERPKLTLKEQYDEGGNIRETPSLNGKIVDSLKIGETITFLEEEETDNKGITWLKVETENGKKGWISSKIVNES</sequence>
<accession>A0ABT9ZGH4</accession>
<keyword evidence="1" id="KW-0472">Membrane</keyword>
<keyword evidence="1" id="KW-1133">Transmembrane helix</keyword>
<feature type="transmembrane region" description="Helical" evidence="1">
    <location>
        <begin position="122"/>
        <end position="139"/>
    </location>
</feature>
<dbReference type="EMBL" id="JAUSUD010000012">
    <property type="protein sequence ID" value="MDQ0231386.1"/>
    <property type="molecule type" value="Genomic_DNA"/>
</dbReference>
<name>A0ABT9ZGH4_9BACI</name>
<gene>
    <name evidence="3" type="ORF">J2S19_002669</name>
</gene>
<dbReference type="InterPro" id="IPR003646">
    <property type="entry name" value="SH3-like_bac-type"/>
</dbReference>
<feature type="domain" description="SH3b" evidence="2">
    <location>
        <begin position="189"/>
        <end position="257"/>
    </location>
</feature>
<evidence type="ECO:0000259" key="2">
    <source>
        <dbReference type="PROSITE" id="PS51781"/>
    </source>
</evidence>
<dbReference type="PROSITE" id="PS51781">
    <property type="entry name" value="SH3B"/>
    <property type="match status" value="1"/>
</dbReference>
<feature type="transmembrane region" description="Helical" evidence="1">
    <location>
        <begin position="20"/>
        <end position="39"/>
    </location>
</feature>
<dbReference type="Proteomes" id="UP001234495">
    <property type="component" value="Unassembled WGS sequence"/>
</dbReference>
<organism evidence="3 4">
    <name type="scientific">Metabacillus malikii</name>
    <dbReference type="NCBI Taxonomy" id="1504265"/>
    <lineage>
        <taxon>Bacteria</taxon>
        <taxon>Bacillati</taxon>
        <taxon>Bacillota</taxon>
        <taxon>Bacilli</taxon>
        <taxon>Bacillales</taxon>
        <taxon>Bacillaceae</taxon>
        <taxon>Metabacillus</taxon>
    </lineage>
</organism>
<evidence type="ECO:0000313" key="4">
    <source>
        <dbReference type="Proteomes" id="UP001234495"/>
    </source>
</evidence>